<protein>
    <recommendedName>
        <fullName evidence="1">peptide chain release factor N(5)-glutamine methyltransferase</fullName>
        <ecNumber evidence="1">2.1.1.297</ecNumber>
    </recommendedName>
</protein>
<evidence type="ECO:0000256" key="1">
    <source>
        <dbReference type="ARBA" id="ARBA00012771"/>
    </source>
</evidence>
<dbReference type="Gene3D" id="3.40.50.150">
    <property type="entry name" value="Vaccinia Virus protein VP39"/>
    <property type="match status" value="1"/>
</dbReference>
<dbReference type="EC" id="2.1.1.297" evidence="1"/>
<dbReference type="InterPro" id="IPR002052">
    <property type="entry name" value="DNA_methylase_N6_adenine_CS"/>
</dbReference>
<dbReference type="GO" id="GO:0008168">
    <property type="term" value="F:methyltransferase activity"/>
    <property type="evidence" value="ECO:0007669"/>
    <property type="project" value="UniProtKB-KW"/>
</dbReference>
<proteinExistence type="predicted"/>
<dbReference type="CDD" id="cd02440">
    <property type="entry name" value="AdoMet_MTases"/>
    <property type="match status" value="1"/>
</dbReference>
<evidence type="ECO:0000256" key="3">
    <source>
        <dbReference type="ARBA" id="ARBA00022679"/>
    </source>
</evidence>
<keyword evidence="4" id="KW-0949">S-adenosyl-L-methionine</keyword>
<feature type="domain" description="Methyltransferase small" evidence="6">
    <location>
        <begin position="109"/>
        <end position="192"/>
    </location>
</feature>
<organism evidence="7 8">
    <name type="scientific">Marinitoga aeolica</name>
    <dbReference type="NCBI Taxonomy" id="2809031"/>
    <lineage>
        <taxon>Bacteria</taxon>
        <taxon>Thermotogati</taxon>
        <taxon>Thermotogota</taxon>
        <taxon>Thermotogae</taxon>
        <taxon>Petrotogales</taxon>
        <taxon>Petrotogaceae</taxon>
        <taxon>Marinitoga</taxon>
    </lineage>
</organism>
<evidence type="ECO:0000256" key="4">
    <source>
        <dbReference type="ARBA" id="ARBA00022691"/>
    </source>
</evidence>
<dbReference type="InterPro" id="IPR050320">
    <property type="entry name" value="N5-glutamine_MTase"/>
</dbReference>
<accession>A0ABY8PP79</accession>
<dbReference type="Proteomes" id="UP001232493">
    <property type="component" value="Chromosome"/>
</dbReference>
<dbReference type="RefSeq" id="WP_280998100.1">
    <property type="nucleotide sequence ID" value="NZ_CP069362.1"/>
</dbReference>
<keyword evidence="2 7" id="KW-0489">Methyltransferase</keyword>
<evidence type="ECO:0000259" key="6">
    <source>
        <dbReference type="Pfam" id="PF05175"/>
    </source>
</evidence>
<comment type="catalytic activity">
    <reaction evidence="5">
        <text>L-glutaminyl-[peptide chain release factor] + S-adenosyl-L-methionine = N(5)-methyl-L-glutaminyl-[peptide chain release factor] + S-adenosyl-L-homocysteine + H(+)</text>
        <dbReference type="Rhea" id="RHEA:42896"/>
        <dbReference type="Rhea" id="RHEA-COMP:10271"/>
        <dbReference type="Rhea" id="RHEA-COMP:10272"/>
        <dbReference type="ChEBI" id="CHEBI:15378"/>
        <dbReference type="ChEBI" id="CHEBI:30011"/>
        <dbReference type="ChEBI" id="CHEBI:57856"/>
        <dbReference type="ChEBI" id="CHEBI:59789"/>
        <dbReference type="ChEBI" id="CHEBI:61891"/>
        <dbReference type="EC" id="2.1.1.297"/>
    </reaction>
</comment>
<dbReference type="PANTHER" id="PTHR18895">
    <property type="entry name" value="HEMK METHYLTRANSFERASE"/>
    <property type="match status" value="1"/>
</dbReference>
<dbReference type="InterPro" id="IPR029063">
    <property type="entry name" value="SAM-dependent_MTases_sf"/>
</dbReference>
<dbReference type="InterPro" id="IPR004556">
    <property type="entry name" value="HemK-like"/>
</dbReference>
<evidence type="ECO:0000313" key="8">
    <source>
        <dbReference type="Proteomes" id="UP001232493"/>
    </source>
</evidence>
<reference evidence="7 8" key="1">
    <citation type="submission" date="2021-02" db="EMBL/GenBank/DDBJ databases">
        <title>Characterization of Marinitoga sp. nov. str. BP5-C20A.</title>
        <authorList>
            <person name="Erauso G."/>
            <person name="Postec A."/>
        </authorList>
    </citation>
    <scope>NUCLEOTIDE SEQUENCE [LARGE SCALE GENOMIC DNA]</scope>
    <source>
        <strain evidence="7 8">BP5-C20A</strain>
    </source>
</reference>
<gene>
    <name evidence="7" type="ORF">JRV97_08700</name>
</gene>
<evidence type="ECO:0000256" key="5">
    <source>
        <dbReference type="ARBA" id="ARBA00048391"/>
    </source>
</evidence>
<dbReference type="SUPFAM" id="SSF53335">
    <property type="entry name" value="S-adenosyl-L-methionine-dependent methyltransferases"/>
    <property type="match status" value="1"/>
</dbReference>
<dbReference type="NCBIfam" id="TIGR00536">
    <property type="entry name" value="hemK_fam"/>
    <property type="match status" value="1"/>
</dbReference>
<keyword evidence="8" id="KW-1185">Reference proteome</keyword>
<evidence type="ECO:0000313" key="7">
    <source>
        <dbReference type="EMBL" id="WGS64447.1"/>
    </source>
</evidence>
<dbReference type="PROSITE" id="PS00092">
    <property type="entry name" value="N6_MTASE"/>
    <property type="match status" value="1"/>
</dbReference>
<name>A0ABY8PP79_9BACT</name>
<keyword evidence="3" id="KW-0808">Transferase</keyword>
<sequence length="275" mass="31887">MTLKEIIKEYKNIFIKKGINNPLYFVAKVISEIENINLSNILIEKDFIISENTLNKLKKIILDDYPLEYITNKVIFYNYGFYVDNNVLIPRIETEDLINIAKDIIIKNNYKYIMDIGTGSGVIAIILKKIFSDSTIYGVDISKEALEVAEKNAKNHNVNIKFIQSDIFENVPNNILNNIEFIVSNPPYVEKDFFDKNSALKYEPKIALEAGEDGQDFFYKLSNNYPEILKSKHFLFETTEFNIDKTVKILSKFGIIKVYKDSFGVKRFVEKLPNK</sequence>
<dbReference type="InterPro" id="IPR007848">
    <property type="entry name" value="Small_mtfrase_dom"/>
</dbReference>
<evidence type="ECO:0000256" key="2">
    <source>
        <dbReference type="ARBA" id="ARBA00022603"/>
    </source>
</evidence>
<dbReference type="Pfam" id="PF05175">
    <property type="entry name" value="MTS"/>
    <property type="match status" value="1"/>
</dbReference>
<dbReference type="GO" id="GO:0032259">
    <property type="term" value="P:methylation"/>
    <property type="evidence" value="ECO:0007669"/>
    <property type="project" value="UniProtKB-KW"/>
</dbReference>
<dbReference type="PANTHER" id="PTHR18895:SF74">
    <property type="entry name" value="MTRF1L RELEASE FACTOR GLUTAMINE METHYLTRANSFERASE"/>
    <property type="match status" value="1"/>
</dbReference>
<dbReference type="EMBL" id="CP069362">
    <property type="protein sequence ID" value="WGS64447.1"/>
    <property type="molecule type" value="Genomic_DNA"/>
</dbReference>